<dbReference type="NCBIfam" id="TIGR01726">
    <property type="entry name" value="HEQRo_perm_3TM"/>
    <property type="match status" value="1"/>
</dbReference>
<dbReference type="InterPro" id="IPR000515">
    <property type="entry name" value="MetI-like"/>
</dbReference>
<keyword evidence="7 8" id="KW-0472">Membrane</keyword>
<keyword evidence="4 8" id="KW-0812">Transmembrane</keyword>
<feature type="transmembrane region" description="Helical" evidence="8">
    <location>
        <begin position="133"/>
        <end position="158"/>
    </location>
</feature>
<feature type="transmembrane region" description="Helical" evidence="8">
    <location>
        <begin position="99"/>
        <end position="121"/>
    </location>
</feature>
<dbReference type="PROSITE" id="PS50928">
    <property type="entry name" value="ABC_TM1"/>
    <property type="match status" value="1"/>
</dbReference>
<feature type="transmembrane region" description="Helical" evidence="8">
    <location>
        <begin position="278"/>
        <end position="300"/>
    </location>
</feature>
<dbReference type="GO" id="GO:0022857">
    <property type="term" value="F:transmembrane transporter activity"/>
    <property type="evidence" value="ECO:0007669"/>
    <property type="project" value="InterPro"/>
</dbReference>
<evidence type="ECO:0000256" key="1">
    <source>
        <dbReference type="ARBA" id="ARBA00004651"/>
    </source>
</evidence>
<dbReference type="Pfam" id="PF00528">
    <property type="entry name" value="BPD_transp_1"/>
    <property type="match status" value="1"/>
</dbReference>
<gene>
    <name evidence="10" type="ORF">SAMN05216559_1679</name>
</gene>
<evidence type="ECO:0000256" key="6">
    <source>
        <dbReference type="ARBA" id="ARBA00022989"/>
    </source>
</evidence>
<proteinExistence type="inferred from homology"/>
<evidence type="ECO:0000256" key="5">
    <source>
        <dbReference type="ARBA" id="ARBA00022970"/>
    </source>
</evidence>
<feature type="transmembrane region" description="Helical" evidence="8">
    <location>
        <begin position="170"/>
        <end position="191"/>
    </location>
</feature>
<reference evidence="10 11" key="1">
    <citation type="submission" date="2016-10" db="EMBL/GenBank/DDBJ databases">
        <authorList>
            <person name="de Groot N.N."/>
        </authorList>
    </citation>
    <scope>NUCLEOTIDE SEQUENCE [LARGE SCALE GENOMIC DNA]</scope>
    <source>
        <strain evidence="10 11">CGMCC 1.10457</strain>
    </source>
</reference>
<evidence type="ECO:0000313" key="11">
    <source>
        <dbReference type="Proteomes" id="UP000199062"/>
    </source>
</evidence>
<dbReference type="STRING" id="767519.SAMN05216559_1679"/>
<keyword evidence="5" id="KW-0029">Amino-acid transport</keyword>
<keyword evidence="3" id="KW-1003">Cell membrane</keyword>
<dbReference type="GO" id="GO:0043190">
    <property type="term" value="C:ATP-binding cassette (ABC) transporter complex"/>
    <property type="evidence" value="ECO:0007669"/>
    <property type="project" value="InterPro"/>
</dbReference>
<evidence type="ECO:0000256" key="3">
    <source>
        <dbReference type="ARBA" id="ARBA00022475"/>
    </source>
</evidence>
<sequence>MAESTAGGSMADRARLRVGTRSRRSLAKFVVGVAFWAWVVLRWLNDWAGGLVVPRQQPFVPPSLFTGLANAVPDVVPFVAGALRSVAFAVEFLPALVDAFWLTIVLTGVATVLGFFIAVPLAGARVYGRLSAWLALGYVELFRGTPLLAQLFVLYYGLPWLPAFFRELPLVGAGFVPGQAVFVAILGFTLNSAAYQAEYIRGAVESVDPGQLLAARSVGLSRIQGIRFVVFPQALRYAIPGWTNELVYLIKYSSLAAFITVPELFQAAQGIASTNYRYTALFVLSGLLYLALVVTATTLMEYVGDVVSVPGVSGTGSR</sequence>
<accession>A0A1I6KZK7</accession>
<dbReference type="Proteomes" id="UP000199062">
    <property type="component" value="Unassembled WGS sequence"/>
</dbReference>
<dbReference type="RefSeq" id="WP_089815834.1">
    <property type="nucleotide sequence ID" value="NZ_FOZK01000002.1"/>
</dbReference>
<dbReference type="CDD" id="cd06261">
    <property type="entry name" value="TM_PBP2"/>
    <property type="match status" value="1"/>
</dbReference>
<dbReference type="GO" id="GO:0006865">
    <property type="term" value="P:amino acid transport"/>
    <property type="evidence" value="ECO:0007669"/>
    <property type="project" value="UniProtKB-KW"/>
</dbReference>
<dbReference type="InterPro" id="IPR035906">
    <property type="entry name" value="MetI-like_sf"/>
</dbReference>
<dbReference type="PANTHER" id="PTHR30614">
    <property type="entry name" value="MEMBRANE COMPONENT OF AMINO ACID ABC TRANSPORTER"/>
    <property type="match status" value="1"/>
</dbReference>
<keyword evidence="11" id="KW-1185">Reference proteome</keyword>
<dbReference type="EMBL" id="FOZK01000002">
    <property type="protein sequence ID" value="SFR96673.1"/>
    <property type="molecule type" value="Genomic_DNA"/>
</dbReference>
<evidence type="ECO:0000259" key="9">
    <source>
        <dbReference type="PROSITE" id="PS50928"/>
    </source>
</evidence>
<dbReference type="AlphaFoldDB" id="A0A1I6KZK7"/>
<dbReference type="OrthoDB" id="60458at2157"/>
<dbReference type="InterPro" id="IPR010065">
    <property type="entry name" value="AA_ABC_transptr_permease_3TM"/>
</dbReference>
<comment type="subcellular location">
    <subcellularLocation>
        <location evidence="1 8">Cell membrane</location>
        <topology evidence="1 8">Multi-pass membrane protein</topology>
    </subcellularLocation>
</comment>
<protein>
    <submittedName>
        <fullName evidence="10">Amino acid ABC transporter membrane protein 2, PAAT family</fullName>
    </submittedName>
</protein>
<dbReference type="SUPFAM" id="SSF161098">
    <property type="entry name" value="MetI-like"/>
    <property type="match status" value="1"/>
</dbReference>
<comment type="similarity">
    <text evidence="8">Belongs to the binding-protein-dependent transport system permease family.</text>
</comment>
<dbReference type="InterPro" id="IPR043429">
    <property type="entry name" value="ArtM/GltK/GlnP/TcyL/YhdX-like"/>
</dbReference>
<organism evidence="10 11">
    <name type="scientific">Halomicrobium zhouii</name>
    <dbReference type="NCBI Taxonomy" id="767519"/>
    <lineage>
        <taxon>Archaea</taxon>
        <taxon>Methanobacteriati</taxon>
        <taxon>Methanobacteriota</taxon>
        <taxon>Stenosarchaea group</taxon>
        <taxon>Halobacteria</taxon>
        <taxon>Halobacteriales</taxon>
        <taxon>Haloarculaceae</taxon>
        <taxon>Halomicrobium</taxon>
    </lineage>
</organism>
<feature type="domain" description="ABC transmembrane type-1" evidence="9">
    <location>
        <begin position="100"/>
        <end position="300"/>
    </location>
</feature>
<evidence type="ECO:0000256" key="4">
    <source>
        <dbReference type="ARBA" id="ARBA00022692"/>
    </source>
</evidence>
<dbReference type="PANTHER" id="PTHR30614:SF0">
    <property type="entry name" value="L-CYSTINE TRANSPORT SYSTEM PERMEASE PROTEIN TCYL"/>
    <property type="match status" value="1"/>
</dbReference>
<evidence type="ECO:0000256" key="2">
    <source>
        <dbReference type="ARBA" id="ARBA00022448"/>
    </source>
</evidence>
<name>A0A1I6KZK7_9EURY</name>
<dbReference type="Gene3D" id="1.10.3720.10">
    <property type="entry name" value="MetI-like"/>
    <property type="match status" value="1"/>
</dbReference>
<feature type="transmembrane region" description="Helical" evidence="8">
    <location>
        <begin position="25"/>
        <end position="44"/>
    </location>
</feature>
<evidence type="ECO:0000256" key="8">
    <source>
        <dbReference type="RuleBase" id="RU363032"/>
    </source>
</evidence>
<evidence type="ECO:0000313" key="10">
    <source>
        <dbReference type="EMBL" id="SFR96673.1"/>
    </source>
</evidence>
<evidence type="ECO:0000256" key="7">
    <source>
        <dbReference type="ARBA" id="ARBA00023136"/>
    </source>
</evidence>
<keyword evidence="6 8" id="KW-1133">Transmembrane helix</keyword>
<keyword evidence="2 8" id="KW-0813">Transport</keyword>